<name>A0A1V9YVV9_ACHHY</name>
<evidence type="ECO:0000313" key="2">
    <source>
        <dbReference type="EMBL" id="OQR89898.1"/>
    </source>
</evidence>
<feature type="region of interest" description="Disordered" evidence="1">
    <location>
        <begin position="46"/>
        <end position="84"/>
    </location>
</feature>
<accession>A0A1V9YVV9</accession>
<feature type="non-terminal residue" evidence="2">
    <location>
        <position position="719"/>
    </location>
</feature>
<dbReference type="OrthoDB" id="79681at2759"/>
<feature type="compositionally biased region" description="Polar residues" evidence="1">
    <location>
        <begin position="196"/>
        <end position="205"/>
    </location>
</feature>
<feature type="compositionally biased region" description="Pro residues" evidence="1">
    <location>
        <begin position="637"/>
        <end position="648"/>
    </location>
</feature>
<feature type="compositionally biased region" description="Acidic residues" evidence="1">
    <location>
        <begin position="309"/>
        <end position="336"/>
    </location>
</feature>
<gene>
    <name evidence="2" type="ORF">ACHHYP_05956</name>
</gene>
<dbReference type="Proteomes" id="UP000243579">
    <property type="component" value="Unassembled WGS sequence"/>
</dbReference>
<keyword evidence="3" id="KW-1185">Reference proteome</keyword>
<feature type="region of interest" description="Disordered" evidence="1">
    <location>
        <begin position="581"/>
        <end position="719"/>
    </location>
</feature>
<dbReference type="EMBL" id="JNBR01000709">
    <property type="protein sequence ID" value="OQR89898.1"/>
    <property type="molecule type" value="Genomic_DNA"/>
</dbReference>
<evidence type="ECO:0000313" key="3">
    <source>
        <dbReference type="Proteomes" id="UP000243579"/>
    </source>
</evidence>
<evidence type="ECO:0000256" key="1">
    <source>
        <dbReference type="SAM" id="MobiDB-lite"/>
    </source>
</evidence>
<feature type="region of interest" description="Disordered" evidence="1">
    <location>
        <begin position="305"/>
        <end position="342"/>
    </location>
</feature>
<protein>
    <submittedName>
        <fullName evidence="2">Uncharacterized protein</fullName>
    </submittedName>
</protein>
<organism evidence="2 3">
    <name type="scientific">Achlya hypogyna</name>
    <name type="common">Oomycete</name>
    <name type="synonym">Protoachlya hypogyna</name>
    <dbReference type="NCBI Taxonomy" id="1202772"/>
    <lineage>
        <taxon>Eukaryota</taxon>
        <taxon>Sar</taxon>
        <taxon>Stramenopiles</taxon>
        <taxon>Oomycota</taxon>
        <taxon>Saprolegniomycetes</taxon>
        <taxon>Saprolegniales</taxon>
        <taxon>Achlyaceae</taxon>
        <taxon>Achlya</taxon>
    </lineage>
</organism>
<sequence length="719" mass="77959">MERRRGTRKCVVCDRPTGVDGPVYCMGCSGSFKPVAVKTKGKPDVVDLLSSDDDDDVPAPPPKPRAALKRPAPTASPVQQNGLFHWKPATRSVPLQALQSRTFISVAFDPTQFPPEETQVETTPTKPSTKRTLLLDDTPSPVKVAKRDTGNPAKRKRSPPSSPRPSQDNRVDEFQTPSTPPRLTKKVATSPPLADGSTNASSSTKAALPDDAEEKQPPSTPPRGTAQAPNILVAKRKRPGFVVIPTVEIVSSPAMKPRKALPPRPSLGECSRKLLQFMQNCDSEDDDSDSNDAVYMTNHVVDLSAFSSDESDLEESADDDDDDDPEESAEDSSYEEDFSRKTKSHSSTGRALVRGTCYLCEEEVTSKKLSVECPDCGGVYHVSCAAEYGHDKKAVVCWECEEQDIIDDDELTDTERDMTHSIFQVFKTEPGTEPAANDVDIFNLTERRRIVEGWRQFFDEHTNKYDADFERITKEIEDSTGFNTTLESDLHKVFQHFTNQQIKAEALEAKGVASGTDDEGGFVDLSPPGPVPSKAAVMAAIFPADDDEPSRPVPERPTVTYKVNVVNGLTKLVEQARAYDKHAATKPLPRAVPPPPKSAKKRVPLTTVPKPPVTGSESNPIAMSDSDDEADDEDEAPPPVPPPVPPPRASERKLAPPPAASVDLTLSDSEESDSDGKESVPTNNDPSQCLKAVPGAMTEETSYPAPPTIPSFATSAVTG</sequence>
<proteinExistence type="predicted"/>
<comment type="caution">
    <text evidence="2">The sequence shown here is derived from an EMBL/GenBank/DDBJ whole genome shotgun (WGS) entry which is preliminary data.</text>
</comment>
<feature type="region of interest" description="Disordered" evidence="1">
    <location>
        <begin position="109"/>
        <end position="238"/>
    </location>
</feature>
<reference evidence="2 3" key="1">
    <citation type="journal article" date="2014" name="Genome Biol. Evol.">
        <title>The secreted proteins of Achlya hypogyna and Thraustotheca clavata identify the ancestral oomycete secretome and reveal gene acquisitions by horizontal gene transfer.</title>
        <authorList>
            <person name="Misner I."/>
            <person name="Blouin N."/>
            <person name="Leonard G."/>
            <person name="Richards T.A."/>
            <person name="Lane C.E."/>
        </authorList>
    </citation>
    <scope>NUCLEOTIDE SEQUENCE [LARGE SCALE GENOMIC DNA]</scope>
    <source>
        <strain evidence="2 3">ATCC 48635</strain>
    </source>
</reference>
<feature type="compositionally biased region" description="Low complexity" evidence="1">
    <location>
        <begin position="110"/>
        <end position="127"/>
    </location>
</feature>
<dbReference type="AlphaFoldDB" id="A0A1V9YVV9"/>
<feature type="compositionally biased region" description="Acidic residues" evidence="1">
    <location>
        <begin position="625"/>
        <end position="636"/>
    </location>
</feature>
<dbReference type="CDD" id="cd15489">
    <property type="entry name" value="PHD_SF"/>
    <property type="match status" value="1"/>
</dbReference>